<organism evidence="2 3">
    <name type="scientific">Jeotgalibacillus campisalis</name>
    <dbReference type="NCBI Taxonomy" id="220754"/>
    <lineage>
        <taxon>Bacteria</taxon>
        <taxon>Bacillati</taxon>
        <taxon>Bacillota</taxon>
        <taxon>Bacilli</taxon>
        <taxon>Bacillales</taxon>
        <taxon>Caryophanaceae</taxon>
        <taxon>Jeotgalibacillus</taxon>
    </lineage>
</organism>
<keyword evidence="3" id="KW-1185">Reference proteome</keyword>
<dbReference type="Proteomes" id="UP000031972">
    <property type="component" value="Unassembled WGS sequence"/>
</dbReference>
<name>A0A0C2R9V2_9BACL</name>
<reference evidence="2 3" key="1">
    <citation type="submission" date="2015-01" db="EMBL/GenBank/DDBJ databases">
        <title>Jeotgalibacillus campisalis genome sequencing.</title>
        <authorList>
            <person name="Goh K.M."/>
            <person name="Chan K.-G."/>
            <person name="Yaakop A.S."/>
            <person name="Ee R."/>
            <person name="Gan H.M."/>
            <person name="Chan C.S."/>
        </authorList>
    </citation>
    <scope>NUCLEOTIDE SEQUENCE [LARGE SCALE GENOMIC DNA]</scope>
    <source>
        <strain evidence="2 3">SF-57</strain>
    </source>
</reference>
<accession>A0A0C2R9V2</accession>
<dbReference type="EMBL" id="JXRR01000015">
    <property type="protein sequence ID" value="KIL47075.1"/>
    <property type="molecule type" value="Genomic_DNA"/>
</dbReference>
<feature type="region of interest" description="Disordered" evidence="1">
    <location>
        <begin position="355"/>
        <end position="422"/>
    </location>
</feature>
<dbReference type="InterPro" id="IPR019658">
    <property type="entry name" value="DUF2515"/>
</dbReference>
<dbReference type="PATRIC" id="fig|220754.4.peg.2412"/>
<proteinExistence type="predicted"/>
<gene>
    <name evidence="2" type="ORF">KR50_23970</name>
</gene>
<evidence type="ECO:0000313" key="2">
    <source>
        <dbReference type="EMBL" id="KIL47075.1"/>
    </source>
</evidence>
<evidence type="ECO:0000256" key="1">
    <source>
        <dbReference type="SAM" id="MobiDB-lite"/>
    </source>
</evidence>
<evidence type="ECO:0008006" key="4">
    <source>
        <dbReference type="Google" id="ProtNLM"/>
    </source>
</evidence>
<dbReference type="AlphaFoldDB" id="A0A0C2R9V2"/>
<dbReference type="RefSeq" id="WP_052477027.1">
    <property type="nucleotide sequence ID" value="NZ_JXRR01000015.1"/>
</dbReference>
<dbReference type="Pfam" id="PF14168">
    <property type="entry name" value="YjzC"/>
    <property type="match status" value="1"/>
</dbReference>
<dbReference type="InterPro" id="IPR025549">
    <property type="entry name" value="YjzC"/>
</dbReference>
<comment type="caution">
    <text evidence="2">The sequence shown here is derived from an EMBL/GenBank/DDBJ whole genome shotgun (WGS) entry which is preliminary data.</text>
</comment>
<protein>
    <recommendedName>
        <fullName evidence="4">DUF2515 domain-containing protein</fullName>
    </recommendedName>
</protein>
<evidence type="ECO:0000313" key="3">
    <source>
        <dbReference type="Proteomes" id="UP000031972"/>
    </source>
</evidence>
<sequence>MSLAKLLITKKEKELIKQWSFQIKAGIKPLSLKEKGIVEEINHKVDLLNLNNLTRTKAYFEFYSNHPEVHWALLAHLVSRNGGWNMTDLKGSLLENIFTTHPRKDFFMFLEKANAFIFHDAFPQLLLYEKSMEAKINYMHLLPQFGVSAFMEPVWQSFLQSANSKLLTIALIINEQHYIESRLISNPYYRTHVYASSIFKLQEFFHLNHVIFPYQEENRMKVIGLNVSHFAPLEQRIELGKKLYGMLYNSPYRLKTIFLFAANHPHTGSRADYWPELFSIERNRGVWSPQLQAVWENCEHAYTNEDWYHSSETLPYFNEAALPKKDDITRQYANTLAVVRTGAFLLNKFKRGGHTKESKGVKNMGQNHQFKPGQKAPNNGYYVEIGETGSTVNDPNQIKLKAGDEFPDTKNQNRVWMPKRKP</sequence>
<dbReference type="Pfam" id="PF10720">
    <property type="entry name" value="DUF2515"/>
    <property type="match status" value="1"/>
</dbReference>